<sequence length="25" mass="2908">MKTHCNYQKTSRTPSPDLRSDPMTI</sequence>
<proteinExistence type="predicted"/>
<organism evidence="2">
    <name type="scientific">Anguilla anguilla</name>
    <name type="common">European freshwater eel</name>
    <name type="synonym">Muraena anguilla</name>
    <dbReference type="NCBI Taxonomy" id="7936"/>
    <lineage>
        <taxon>Eukaryota</taxon>
        <taxon>Metazoa</taxon>
        <taxon>Chordata</taxon>
        <taxon>Craniata</taxon>
        <taxon>Vertebrata</taxon>
        <taxon>Euteleostomi</taxon>
        <taxon>Actinopterygii</taxon>
        <taxon>Neopterygii</taxon>
        <taxon>Teleostei</taxon>
        <taxon>Anguilliformes</taxon>
        <taxon>Anguillidae</taxon>
        <taxon>Anguilla</taxon>
    </lineage>
</organism>
<dbReference type="EMBL" id="GBXM01088619">
    <property type="protein sequence ID" value="JAH19958.1"/>
    <property type="molecule type" value="Transcribed_RNA"/>
</dbReference>
<evidence type="ECO:0000256" key="1">
    <source>
        <dbReference type="SAM" id="MobiDB-lite"/>
    </source>
</evidence>
<protein>
    <submittedName>
        <fullName evidence="2">Uncharacterized protein</fullName>
    </submittedName>
</protein>
<feature type="region of interest" description="Disordered" evidence="1">
    <location>
        <begin position="1"/>
        <end position="25"/>
    </location>
</feature>
<accession>A0A0E9QV28</accession>
<feature type="compositionally biased region" description="Polar residues" evidence="1">
    <location>
        <begin position="1"/>
        <end position="14"/>
    </location>
</feature>
<dbReference type="AlphaFoldDB" id="A0A0E9QV28"/>
<reference evidence="2" key="1">
    <citation type="submission" date="2014-11" db="EMBL/GenBank/DDBJ databases">
        <authorList>
            <person name="Amaro Gonzalez C."/>
        </authorList>
    </citation>
    <scope>NUCLEOTIDE SEQUENCE</scope>
</reference>
<reference evidence="2" key="2">
    <citation type="journal article" date="2015" name="Fish Shellfish Immunol.">
        <title>Early steps in the European eel (Anguilla anguilla)-Vibrio vulnificus interaction in the gills: Role of the RtxA13 toxin.</title>
        <authorList>
            <person name="Callol A."/>
            <person name="Pajuelo D."/>
            <person name="Ebbesson L."/>
            <person name="Teles M."/>
            <person name="MacKenzie S."/>
            <person name="Amaro C."/>
        </authorList>
    </citation>
    <scope>NUCLEOTIDE SEQUENCE</scope>
</reference>
<name>A0A0E9QV28_ANGAN</name>
<evidence type="ECO:0000313" key="2">
    <source>
        <dbReference type="EMBL" id="JAH19958.1"/>
    </source>
</evidence>